<reference evidence="2 3" key="1">
    <citation type="submission" date="2016-03" db="EMBL/GenBank/DDBJ databases">
        <title>Cyphomyrmex costatus WGS genome.</title>
        <authorList>
            <person name="Nygaard S."/>
            <person name="Hu H."/>
            <person name="Boomsma J."/>
            <person name="Zhang G."/>
        </authorList>
    </citation>
    <scope>NUCLEOTIDE SEQUENCE [LARGE SCALE GENOMIC DNA]</scope>
    <source>
        <strain evidence="2">MS0001</strain>
        <tissue evidence="2">Whole body</tissue>
    </source>
</reference>
<dbReference type="Proteomes" id="UP000078542">
    <property type="component" value="Unassembled WGS sequence"/>
</dbReference>
<dbReference type="InterPro" id="IPR038211">
    <property type="entry name" value="Ant_venon_allerg_soli_2/4_sf"/>
</dbReference>
<sequence>MKIFILFMCLLAVTYGKDPEGVKILFENLEQCVKELPKCENLKRNPLVSVPAWHCALKRVGVVTKDDEVIKKKGIDYCKAVMMDEHLEYCYRVVTWCIEKEDEKLGSNFEKTSRKLECIILHGVMGMIVKPKEENA</sequence>
<keyword evidence="3" id="KW-1185">Reference proteome</keyword>
<organism evidence="2 3">
    <name type="scientific">Cyphomyrmex costatus</name>
    <dbReference type="NCBI Taxonomy" id="456900"/>
    <lineage>
        <taxon>Eukaryota</taxon>
        <taxon>Metazoa</taxon>
        <taxon>Ecdysozoa</taxon>
        <taxon>Arthropoda</taxon>
        <taxon>Hexapoda</taxon>
        <taxon>Insecta</taxon>
        <taxon>Pterygota</taxon>
        <taxon>Neoptera</taxon>
        <taxon>Endopterygota</taxon>
        <taxon>Hymenoptera</taxon>
        <taxon>Apocrita</taxon>
        <taxon>Aculeata</taxon>
        <taxon>Formicoidea</taxon>
        <taxon>Formicidae</taxon>
        <taxon>Myrmicinae</taxon>
        <taxon>Cyphomyrmex</taxon>
    </lineage>
</organism>
<protein>
    <submittedName>
        <fullName evidence="2">Venom allergen 2</fullName>
    </submittedName>
</protein>
<gene>
    <name evidence="2" type="ORF">ALC62_07403</name>
</gene>
<dbReference type="AlphaFoldDB" id="A0A195CLZ1"/>
<dbReference type="KEGG" id="ccoa:108774810"/>
<feature type="signal peptide" evidence="1">
    <location>
        <begin position="1"/>
        <end position="16"/>
    </location>
</feature>
<dbReference type="EMBL" id="KQ977580">
    <property type="protein sequence ID" value="KYN01725.1"/>
    <property type="molecule type" value="Genomic_DNA"/>
</dbReference>
<accession>A0A195CLZ1</accession>
<evidence type="ECO:0000256" key="1">
    <source>
        <dbReference type="SAM" id="SignalP"/>
    </source>
</evidence>
<feature type="chain" id="PRO_5008270057" evidence="1">
    <location>
        <begin position="17"/>
        <end position="136"/>
    </location>
</feature>
<proteinExistence type="predicted"/>
<dbReference type="OrthoDB" id="7692290at2759"/>
<keyword evidence="1" id="KW-0732">Signal</keyword>
<dbReference type="Gene3D" id="1.10.238.190">
    <property type="match status" value="1"/>
</dbReference>
<evidence type="ECO:0000313" key="2">
    <source>
        <dbReference type="EMBL" id="KYN01725.1"/>
    </source>
</evidence>
<evidence type="ECO:0000313" key="3">
    <source>
        <dbReference type="Proteomes" id="UP000078542"/>
    </source>
</evidence>
<name>A0A195CLZ1_9HYME</name>